<organism evidence="7">
    <name type="scientific">Amphimedon queenslandica</name>
    <name type="common">Sponge</name>
    <dbReference type="NCBI Taxonomy" id="400682"/>
    <lineage>
        <taxon>Eukaryota</taxon>
        <taxon>Metazoa</taxon>
        <taxon>Porifera</taxon>
        <taxon>Demospongiae</taxon>
        <taxon>Heteroscleromorpha</taxon>
        <taxon>Haplosclerida</taxon>
        <taxon>Niphatidae</taxon>
        <taxon>Amphimedon</taxon>
    </lineage>
</organism>
<dbReference type="PANTHER" id="PTHR13710:SF105">
    <property type="entry name" value="ATP-DEPENDENT DNA HELICASE Q1"/>
    <property type="match status" value="1"/>
</dbReference>
<dbReference type="STRING" id="400682.A0A1X7U5W1"/>
<dbReference type="SUPFAM" id="SSF52540">
    <property type="entry name" value="P-loop containing nucleoside triphosphate hydrolases"/>
    <property type="match status" value="1"/>
</dbReference>
<dbReference type="EnsemblMetazoa" id="Aqu2.1.23135_001">
    <property type="protein sequence ID" value="Aqu2.1.23135_001"/>
    <property type="gene ID" value="Aqu2.1.23135"/>
</dbReference>
<evidence type="ECO:0000256" key="4">
    <source>
        <dbReference type="ARBA" id="ARBA00034617"/>
    </source>
</evidence>
<dbReference type="eggNOG" id="KOG0351">
    <property type="taxonomic scope" value="Eukaryota"/>
</dbReference>
<dbReference type="GO" id="GO:0005524">
    <property type="term" value="F:ATP binding"/>
    <property type="evidence" value="ECO:0007669"/>
    <property type="project" value="InterPro"/>
</dbReference>
<dbReference type="InParanoid" id="A0A1X7U5W1"/>
<comment type="similarity">
    <text evidence="1">Belongs to the helicase family. RecQ subfamily.</text>
</comment>
<evidence type="ECO:0000313" key="7">
    <source>
        <dbReference type="EnsemblMetazoa" id="Aqu2.1.23135_001"/>
    </source>
</evidence>
<dbReference type="GO" id="GO:0003677">
    <property type="term" value="F:DNA binding"/>
    <property type="evidence" value="ECO:0007669"/>
    <property type="project" value="UniProtKB-KW"/>
</dbReference>
<dbReference type="Gene3D" id="3.40.50.300">
    <property type="entry name" value="P-loop containing nucleotide triphosphate hydrolases"/>
    <property type="match status" value="1"/>
</dbReference>
<proteinExistence type="inferred from homology"/>
<dbReference type="OMA" id="HTIATWY"/>
<keyword evidence="3" id="KW-0413">Isomerase</keyword>
<dbReference type="GO" id="GO:0000724">
    <property type="term" value="P:double-strand break repair via homologous recombination"/>
    <property type="evidence" value="ECO:0007669"/>
    <property type="project" value="TreeGrafter"/>
</dbReference>
<reference evidence="7" key="1">
    <citation type="submission" date="2017-05" db="UniProtKB">
        <authorList>
            <consortium name="EnsemblMetazoa"/>
        </authorList>
    </citation>
    <scope>IDENTIFICATION</scope>
</reference>
<evidence type="ECO:0000259" key="6">
    <source>
        <dbReference type="Pfam" id="PF00270"/>
    </source>
</evidence>
<dbReference type="InterPro" id="IPR011545">
    <property type="entry name" value="DEAD/DEAH_box_helicase_dom"/>
</dbReference>
<dbReference type="PANTHER" id="PTHR13710">
    <property type="entry name" value="DNA HELICASE RECQ FAMILY MEMBER"/>
    <property type="match status" value="1"/>
</dbReference>
<evidence type="ECO:0000256" key="2">
    <source>
        <dbReference type="ARBA" id="ARBA00023125"/>
    </source>
</evidence>
<evidence type="ECO:0000256" key="1">
    <source>
        <dbReference type="ARBA" id="ARBA00005446"/>
    </source>
</evidence>
<dbReference type="EC" id="5.6.2.4" evidence="5"/>
<evidence type="ECO:0000256" key="3">
    <source>
        <dbReference type="ARBA" id="ARBA00023235"/>
    </source>
</evidence>
<accession>A0A1X7U5W1</accession>
<feature type="domain" description="DEAD/DEAH-box helicase" evidence="6">
    <location>
        <begin position="64"/>
        <end position="167"/>
    </location>
</feature>
<dbReference type="GO" id="GO:0005737">
    <property type="term" value="C:cytoplasm"/>
    <property type="evidence" value="ECO:0007669"/>
    <property type="project" value="TreeGrafter"/>
</dbReference>
<keyword evidence="2" id="KW-0238">DNA-binding</keyword>
<dbReference type="OrthoDB" id="5952545at2759"/>
<dbReference type="Pfam" id="PF00270">
    <property type="entry name" value="DEAD"/>
    <property type="match status" value="1"/>
</dbReference>
<protein>
    <recommendedName>
        <fullName evidence="5">DNA 3'-5' helicase</fullName>
        <ecNumber evidence="5">5.6.2.4</ecNumber>
    </recommendedName>
</protein>
<dbReference type="GO" id="GO:0009378">
    <property type="term" value="F:four-way junction helicase activity"/>
    <property type="evidence" value="ECO:0007669"/>
    <property type="project" value="TreeGrafter"/>
</dbReference>
<name>A0A1X7U5W1_AMPQE</name>
<dbReference type="GO" id="GO:0043138">
    <property type="term" value="F:3'-5' DNA helicase activity"/>
    <property type="evidence" value="ECO:0007669"/>
    <property type="project" value="UniProtKB-EC"/>
</dbReference>
<evidence type="ECO:0000256" key="5">
    <source>
        <dbReference type="ARBA" id="ARBA00034808"/>
    </source>
</evidence>
<comment type="catalytic activity">
    <reaction evidence="4">
        <text>Couples ATP hydrolysis with the unwinding of duplex DNA by translocating in the 3'-5' direction.</text>
        <dbReference type="EC" id="5.6.2.4"/>
    </reaction>
</comment>
<dbReference type="GO" id="GO:0005694">
    <property type="term" value="C:chromosome"/>
    <property type="evidence" value="ECO:0007669"/>
    <property type="project" value="TreeGrafter"/>
</dbReference>
<sequence>MSTQVLFCMISNKTRLRSYMSYGVPNSHVIEEHVKAREYGSCGQDSVLCRRGSGILGYISLKSEQQYIITEFLKGKDVFAVLPTGYGKTACSTCLPSAFDKYEERTVENKAIIVVVSPLTALICDQVEDLIRRNVSAGYIDSESTQEVKKNVAEGVYSIVFMSPEQL</sequence>
<dbReference type="AlphaFoldDB" id="A0A1X7U5W1"/>
<dbReference type="InterPro" id="IPR027417">
    <property type="entry name" value="P-loop_NTPase"/>
</dbReference>